<name>A0A1W1H9R9_9BACT</name>
<accession>A0A1W1H9R9</accession>
<dbReference type="STRING" id="1246637.MTBBW1_1700005"/>
<dbReference type="PANTHER" id="PTHR37023:SF1">
    <property type="entry name" value="ISSOD25 TRANSPOSASE TNPA_ISSOD25"/>
    <property type="match status" value="1"/>
</dbReference>
<evidence type="ECO:0000313" key="2">
    <source>
        <dbReference type="EMBL" id="SLM29176.1"/>
    </source>
</evidence>
<dbReference type="InterPro" id="IPR007069">
    <property type="entry name" value="Transposase_32"/>
</dbReference>
<organism evidence="2 3">
    <name type="scientific">Desulfamplus magnetovallimortis</name>
    <dbReference type="NCBI Taxonomy" id="1246637"/>
    <lineage>
        <taxon>Bacteria</taxon>
        <taxon>Pseudomonadati</taxon>
        <taxon>Thermodesulfobacteriota</taxon>
        <taxon>Desulfobacteria</taxon>
        <taxon>Desulfobacterales</taxon>
        <taxon>Desulfobacteraceae</taxon>
        <taxon>Desulfamplus</taxon>
    </lineage>
</organism>
<reference evidence="2 3" key="1">
    <citation type="submission" date="2017-03" db="EMBL/GenBank/DDBJ databases">
        <authorList>
            <person name="Afonso C.L."/>
            <person name="Miller P.J."/>
            <person name="Scott M.A."/>
            <person name="Spackman E."/>
            <person name="Goraichik I."/>
            <person name="Dimitrov K.M."/>
            <person name="Suarez D.L."/>
            <person name="Swayne D.E."/>
        </authorList>
    </citation>
    <scope>NUCLEOTIDE SEQUENCE [LARGE SCALE GENOMIC DNA]</scope>
    <source>
        <strain evidence="2">PRJEB14757</strain>
    </source>
</reference>
<dbReference type="GO" id="GO:0006313">
    <property type="term" value="P:DNA transposition"/>
    <property type="evidence" value="ECO:0007669"/>
    <property type="project" value="InterPro"/>
</dbReference>
<dbReference type="Proteomes" id="UP000191931">
    <property type="component" value="Unassembled WGS sequence"/>
</dbReference>
<protein>
    <submittedName>
        <fullName evidence="2">Transposase</fullName>
    </submittedName>
</protein>
<dbReference type="OrthoDB" id="9793553at2"/>
<gene>
    <name evidence="2" type="ORF">MTBBW1_1700005</name>
</gene>
<evidence type="ECO:0000259" key="1">
    <source>
        <dbReference type="Pfam" id="PF04986"/>
    </source>
</evidence>
<keyword evidence="3" id="KW-1185">Reference proteome</keyword>
<feature type="domain" description="Transposase IS801/IS1294" evidence="1">
    <location>
        <begin position="2"/>
        <end position="110"/>
    </location>
</feature>
<dbReference type="EMBL" id="FWEV01000080">
    <property type="protein sequence ID" value="SLM29176.1"/>
    <property type="molecule type" value="Genomic_DNA"/>
</dbReference>
<proteinExistence type="predicted"/>
<dbReference type="GO" id="GO:0004803">
    <property type="term" value="F:transposase activity"/>
    <property type="evidence" value="ECO:0007669"/>
    <property type="project" value="InterPro"/>
</dbReference>
<dbReference type="GO" id="GO:0003677">
    <property type="term" value="F:DNA binding"/>
    <property type="evidence" value="ECO:0007669"/>
    <property type="project" value="InterPro"/>
</dbReference>
<evidence type="ECO:0000313" key="3">
    <source>
        <dbReference type="Proteomes" id="UP000191931"/>
    </source>
</evidence>
<dbReference type="Pfam" id="PF04986">
    <property type="entry name" value="Y2_Tnp"/>
    <property type="match status" value="1"/>
</dbReference>
<sequence>MFKDWLRELLFHDWVVYAKRPFSSAENVVRYVGMYTHRVAISNNRLISCDNGVVKFWFKNYKRLDEVEHYNEIWEEMELPTDEFIRRFLHHVMPAGFNRIRYYGFLSNNNKELLARIKESLLTEEEAEHPSNEPKVYEGILCSKCGAGVLIPFLIMDGCGNILNGDAEEFVEIRRERQQSYGKETVEVMNSS</sequence>
<dbReference type="PANTHER" id="PTHR37023">
    <property type="entry name" value="TRANSPOSASE"/>
    <property type="match status" value="1"/>
</dbReference>
<dbReference type="AlphaFoldDB" id="A0A1W1H9R9"/>